<sequence length="112" mass="13095">MENFNNESCHCRIHVIYVSYRSRKLSLNCCNKRAGHLHYFLDIDLMLYVTNRGLSDVTKLKNIMVVKALLTSHDILLEELKKFSEAVDQVIDVSEFMSKRDNIKLINYVLQS</sequence>
<name>A0ABD1MLX1_9FABA</name>
<gene>
    <name evidence="1" type="ORF">Fmac_011215</name>
</gene>
<dbReference type="AlphaFoldDB" id="A0ABD1MLX1"/>
<dbReference type="EMBL" id="JBGMDY010000004">
    <property type="protein sequence ID" value="KAL2336769.1"/>
    <property type="molecule type" value="Genomic_DNA"/>
</dbReference>
<accession>A0ABD1MLX1</accession>
<protein>
    <submittedName>
        <fullName evidence="1">Uncharacterized protein</fullName>
    </submittedName>
</protein>
<keyword evidence="2" id="KW-1185">Reference proteome</keyword>
<evidence type="ECO:0000313" key="2">
    <source>
        <dbReference type="Proteomes" id="UP001603857"/>
    </source>
</evidence>
<evidence type="ECO:0000313" key="1">
    <source>
        <dbReference type="EMBL" id="KAL2336769.1"/>
    </source>
</evidence>
<proteinExistence type="predicted"/>
<dbReference type="Proteomes" id="UP001603857">
    <property type="component" value="Unassembled WGS sequence"/>
</dbReference>
<comment type="caution">
    <text evidence="1">The sequence shown here is derived from an EMBL/GenBank/DDBJ whole genome shotgun (WGS) entry which is preliminary data.</text>
</comment>
<reference evidence="1 2" key="1">
    <citation type="submission" date="2024-08" db="EMBL/GenBank/DDBJ databases">
        <title>Insights into the chromosomal genome structure of Flemingia macrophylla.</title>
        <authorList>
            <person name="Ding Y."/>
            <person name="Zhao Y."/>
            <person name="Bi W."/>
            <person name="Wu M."/>
            <person name="Zhao G."/>
            <person name="Gong Y."/>
            <person name="Li W."/>
            <person name="Zhang P."/>
        </authorList>
    </citation>
    <scope>NUCLEOTIDE SEQUENCE [LARGE SCALE GENOMIC DNA]</scope>
    <source>
        <strain evidence="1">DYQJB</strain>
        <tissue evidence="1">Leaf</tissue>
    </source>
</reference>
<organism evidence="1 2">
    <name type="scientific">Flemingia macrophylla</name>
    <dbReference type="NCBI Taxonomy" id="520843"/>
    <lineage>
        <taxon>Eukaryota</taxon>
        <taxon>Viridiplantae</taxon>
        <taxon>Streptophyta</taxon>
        <taxon>Embryophyta</taxon>
        <taxon>Tracheophyta</taxon>
        <taxon>Spermatophyta</taxon>
        <taxon>Magnoliopsida</taxon>
        <taxon>eudicotyledons</taxon>
        <taxon>Gunneridae</taxon>
        <taxon>Pentapetalae</taxon>
        <taxon>rosids</taxon>
        <taxon>fabids</taxon>
        <taxon>Fabales</taxon>
        <taxon>Fabaceae</taxon>
        <taxon>Papilionoideae</taxon>
        <taxon>50 kb inversion clade</taxon>
        <taxon>NPAAA clade</taxon>
        <taxon>indigoferoid/millettioid clade</taxon>
        <taxon>Phaseoleae</taxon>
        <taxon>Flemingia</taxon>
    </lineage>
</organism>